<dbReference type="InterPro" id="IPR006121">
    <property type="entry name" value="HMA_dom"/>
</dbReference>
<dbReference type="FunFam" id="3.30.70.100:FF:000047">
    <property type="entry name" value="Copper-transporting ATPase PAA1, chloroplastic"/>
    <property type="match status" value="1"/>
</dbReference>
<evidence type="ECO:0000313" key="5">
    <source>
        <dbReference type="EMBL" id="KAL2460432.1"/>
    </source>
</evidence>
<dbReference type="EMBL" id="JBFOLK010000014">
    <property type="protein sequence ID" value="KAL2460432.1"/>
    <property type="molecule type" value="Genomic_DNA"/>
</dbReference>
<evidence type="ECO:0000256" key="1">
    <source>
        <dbReference type="ARBA" id="ARBA00004170"/>
    </source>
</evidence>
<reference evidence="6" key="1">
    <citation type="submission" date="2024-07" db="EMBL/GenBank/DDBJ databases">
        <title>Two chromosome-level genome assemblies of Korean endemic species Abeliophyllum distichum and Forsythia ovata (Oleaceae).</title>
        <authorList>
            <person name="Mun J.H."/>
        </authorList>
    </citation>
    <scope>NUCLEOTIDE SEQUENCE</scope>
    <source>
        <strain evidence="6">KNKB198505000391</strain>
        <tissue evidence="6">Leaf</tissue>
    </source>
</reference>
<proteinExistence type="predicted"/>
<feature type="region of interest" description="Disordered" evidence="3">
    <location>
        <begin position="78"/>
        <end position="111"/>
    </location>
</feature>
<name>A0ABD1PCS8_9LAMI</name>
<keyword evidence="7" id="KW-1185">Reference proteome</keyword>
<organism evidence="6 7">
    <name type="scientific">Abeliophyllum distichum</name>
    <dbReference type="NCBI Taxonomy" id="126358"/>
    <lineage>
        <taxon>Eukaryota</taxon>
        <taxon>Viridiplantae</taxon>
        <taxon>Streptophyta</taxon>
        <taxon>Embryophyta</taxon>
        <taxon>Tracheophyta</taxon>
        <taxon>Spermatophyta</taxon>
        <taxon>Magnoliopsida</taxon>
        <taxon>eudicotyledons</taxon>
        <taxon>Gunneridae</taxon>
        <taxon>Pentapetalae</taxon>
        <taxon>asterids</taxon>
        <taxon>lamiids</taxon>
        <taxon>Lamiales</taxon>
        <taxon>Oleaceae</taxon>
        <taxon>Forsythieae</taxon>
        <taxon>Abeliophyllum</taxon>
    </lineage>
</organism>
<dbReference type="Gene3D" id="3.30.70.100">
    <property type="match status" value="1"/>
</dbReference>
<gene>
    <name evidence="5" type="ORF">Adt_43852</name>
    <name evidence="6" type="ORF">Adt_43856</name>
</gene>
<protein>
    <submittedName>
        <fullName evidence="6">Cation transport ATPase</fullName>
    </submittedName>
</protein>
<accession>A0ABD1PCS8</accession>
<keyword evidence="2" id="KW-0479">Metal-binding</keyword>
<dbReference type="EMBL" id="JBFOLK010000014">
    <property type="protein sequence ID" value="KAL2460436.1"/>
    <property type="molecule type" value="Genomic_DNA"/>
</dbReference>
<dbReference type="Pfam" id="PF00403">
    <property type="entry name" value="HMA"/>
    <property type="match status" value="1"/>
</dbReference>
<dbReference type="GO" id="GO:0046872">
    <property type="term" value="F:metal ion binding"/>
    <property type="evidence" value="ECO:0007669"/>
    <property type="project" value="UniProtKB-KW"/>
</dbReference>
<dbReference type="CDD" id="cd00371">
    <property type="entry name" value="HMA"/>
    <property type="match status" value="1"/>
</dbReference>
<dbReference type="InterPro" id="IPR036163">
    <property type="entry name" value="HMA_dom_sf"/>
</dbReference>
<dbReference type="GO" id="GO:0009626">
    <property type="term" value="P:plant-type hypersensitive response"/>
    <property type="evidence" value="ECO:0007669"/>
    <property type="project" value="UniProtKB-KW"/>
</dbReference>
<sequence length="215" mass="22067">MESTLLSSSTLALSKSFISHSTRCTGHSYRRFSTIRPGQLAHLQLRRCEFGRIRSGPLVPGLGTVDQRSTRFQCAASSAPSFASGGGGSDRIDGNGGGGDGDGAAEGGEGKSTAVAAGADDASALSSDVIVLHVGGMTCGGCAASVKRILESQPQVSSANVDLATETAIVWPVSEVKVAPNWRKDLGETLAKHLTSCGFKSDLRDQGAVEGEILS</sequence>
<evidence type="ECO:0000259" key="4">
    <source>
        <dbReference type="PROSITE" id="PS50846"/>
    </source>
</evidence>
<comment type="subcellular location">
    <subcellularLocation>
        <location evidence="1">Membrane</location>
        <topology evidence="1">Peripheral membrane protein</topology>
    </subcellularLocation>
</comment>
<comment type="caution">
    <text evidence="6">The sequence shown here is derived from an EMBL/GenBank/DDBJ whole genome shotgun (WGS) entry which is preliminary data.</text>
</comment>
<evidence type="ECO:0000313" key="7">
    <source>
        <dbReference type="Proteomes" id="UP001604336"/>
    </source>
</evidence>
<dbReference type="InterPro" id="IPR017969">
    <property type="entry name" value="Heavy-metal-associated_CS"/>
</dbReference>
<dbReference type="PROSITE" id="PS01047">
    <property type="entry name" value="HMA_1"/>
    <property type="match status" value="1"/>
</dbReference>
<reference evidence="7" key="2">
    <citation type="submission" date="2024-07" db="EMBL/GenBank/DDBJ databases">
        <title>Two chromosome-level genome assemblies of Korean endemic species Abeliophyllum distichum and Forsythia ovata (Oleaceae).</title>
        <authorList>
            <person name="Jang H."/>
        </authorList>
    </citation>
    <scope>NUCLEOTIDE SEQUENCE [LARGE SCALE GENOMIC DNA]</scope>
</reference>
<dbReference type="Proteomes" id="UP001604336">
    <property type="component" value="Unassembled WGS sequence"/>
</dbReference>
<dbReference type="AlphaFoldDB" id="A0ABD1PCS8"/>
<dbReference type="SUPFAM" id="SSF55008">
    <property type="entry name" value="HMA, heavy metal-associated domain"/>
    <property type="match status" value="1"/>
</dbReference>
<dbReference type="PROSITE" id="PS50846">
    <property type="entry name" value="HMA_2"/>
    <property type="match status" value="1"/>
</dbReference>
<evidence type="ECO:0000313" key="6">
    <source>
        <dbReference type="EMBL" id="KAL2460436.1"/>
    </source>
</evidence>
<feature type="domain" description="HMA" evidence="4">
    <location>
        <begin position="128"/>
        <end position="202"/>
    </location>
</feature>
<evidence type="ECO:0000256" key="3">
    <source>
        <dbReference type="SAM" id="MobiDB-lite"/>
    </source>
</evidence>
<feature type="compositionally biased region" description="Gly residues" evidence="3">
    <location>
        <begin position="84"/>
        <end position="107"/>
    </location>
</feature>
<dbReference type="GO" id="GO:0016020">
    <property type="term" value="C:membrane"/>
    <property type="evidence" value="ECO:0007669"/>
    <property type="project" value="UniProtKB-SubCell"/>
</dbReference>
<evidence type="ECO:0000256" key="2">
    <source>
        <dbReference type="ARBA" id="ARBA00022723"/>
    </source>
</evidence>